<proteinExistence type="predicted"/>
<dbReference type="RefSeq" id="WP_167221765.1">
    <property type="nucleotide sequence ID" value="NZ_VUYU01000002.1"/>
</dbReference>
<name>A0ABX0LJ85_9BURK</name>
<dbReference type="InterPro" id="IPR016024">
    <property type="entry name" value="ARM-type_fold"/>
</dbReference>
<dbReference type="Gene3D" id="1.25.10.10">
    <property type="entry name" value="Leucine-rich Repeat Variant"/>
    <property type="match status" value="1"/>
</dbReference>
<feature type="chain" id="PRO_5046403312" description="HEAT repeat domain-containing protein" evidence="1">
    <location>
        <begin position="24"/>
        <end position="671"/>
    </location>
</feature>
<organism evidence="2 3">
    <name type="scientific">Massilia rubra</name>
    <dbReference type="NCBI Taxonomy" id="2607910"/>
    <lineage>
        <taxon>Bacteria</taxon>
        <taxon>Pseudomonadati</taxon>
        <taxon>Pseudomonadota</taxon>
        <taxon>Betaproteobacteria</taxon>
        <taxon>Burkholderiales</taxon>
        <taxon>Oxalobacteraceae</taxon>
        <taxon>Telluria group</taxon>
        <taxon>Massilia</taxon>
    </lineage>
</organism>
<evidence type="ECO:0000256" key="1">
    <source>
        <dbReference type="SAM" id="SignalP"/>
    </source>
</evidence>
<feature type="signal peptide" evidence="1">
    <location>
        <begin position="1"/>
        <end position="23"/>
    </location>
</feature>
<keyword evidence="3" id="KW-1185">Reference proteome</keyword>
<dbReference type="SUPFAM" id="SSF48371">
    <property type="entry name" value="ARM repeat"/>
    <property type="match status" value="1"/>
</dbReference>
<keyword evidence="1" id="KW-0732">Signal</keyword>
<protein>
    <recommendedName>
        <fullName evidence="4">HEAT repeat domain-containing protein</fullName>
    </recommendedName>
</protein>
<comment type="caution">
    <text evidence="2">The sequence shown here is derived from an EMBL/GenBank/DDBJ whole genome shotgun (WGS) entry which is preliminary data.</text>
</comment>
<dbReference type="EMBL" id="VUYU01000002">
    <property type="protein sequence ID" value="NHZ32733.1"/>
    <property type="molecule type" value="Genomic_DNA"/>
</dbReference>
<dbReference type="Proteomes" id="UP000785613">
    <property type="component" value="Unassembled WGS sequence"/>
</dbReference>
<sequence length="671" mass="71735">MTARSLVSHAFAALALGVAGSSAADSAPILDSVCQRQMPPLQRIAVARAFEAAGGMAFEVCIQGSIPDPDPALWEAIVSMLGSEDHLARRSALRLIRWSQDADVEAKHAIVLPLLHALLRDPGARPYRHRVQEEMLRYRKRALFALPDFMDAAMQAQDAQSQRAAMSAFLELGREHPAQIDLLVTVLDSPTVSPYAKGLLANYMSATAIAGSNRAVPSLQRLIEHTTHYGADPTGDLVGAYIRAEEGGRAAAYLMALRSRNVVPDLDTAIDYEGDMHGMDNHLIGLLDDPAMSTAAAATLQGRFRMGRLTAVLERQAGDKLRSQMASPATRAMAMASIRALQRPLDGVAPMIMAYYRGLPQAQADERRNALKTLYFSGGADQRHLAYLVTELVRELRAGYRAGAGQVPPAAILAALKPATAMPASSVPELADAFKLAHRPGKQFWWNDMVPFTNEQGTILALLGKTHSSAGAAALAALLPRFEEGDREHNLATSLDYIGAALIASGDAALPVLEWQLRNRSGIEQSYAEAVLARIDTPAAKDSLSRHAAQVGPALVAALASGGSGMVDTPWRLPSQYLDARGSAFGLAIARVGNLKLGTTAATLETLARALDDGDFDIKNAAATALDMAPERDMVRDAVFRIAALGARPRASEMAGRLTLIPPYDRGPTCQ</sequence>
<reference evidence="2 3" key="1">
    <citation type="submission" date="2019-09" db="EMBL/GenBank/DDBJ databases">
        <title>Taxonomy of Antarctic Massilia spp.: description of Massilia rubra sp. nov., Massilia aquatica sp. nov., Massilia mucilaginosa sp. nov., Massilia frigida sp. nov. isolated from streams, lakes and regoliths.</title>
        <authorList>
            <person name="Holochova P."/>
            <person name="Sedlacek I."/>
            <person name="Kralova S."/>
            <person name="Maslanova I."/>
            <person name="Busse H.-J."/>
            <person name="Stankova E."/>
            <person name="Vrbovska V."/>
            <person name="Kovarovic V."/>
            <person name="Bartak M."/>
            <person name="Svec P."/>
            <person name="Pantucek R."/>
        </authorList>
    </citation>
    <scope>NUCLEOTIDE SEQUENCE [LARGE SCALE GENOMIC DNA]</scope>
    <source>
        <strain evidence="2 3">CCM 8692</strain>
    </source>
</reference>
<accession>A0ABX0LJ85</accession>
<gene>
    <name evidence="2" type="ORF">F0185_03895</name>
</gene>
<evidence type="ECO:0000313" key="2">
    <source>
        <dbReference type="EMBL" id="NHZ32733.1"/>
    </source>
</evidence>
<dbReference type="InterPro" id="IPR011989">
    <property type="entry name" value="ARM-like"/>
</dbReference>
<evidence type="ECO:0000313" key="3">
    <source>
        <dbReference type="Proteomes" id="UP000785613"/>
    </source>
</evidence>
<evidence type="ECO:0008006" key="4">
    <source>
        <dbReference type="Google" id="ProtNLM"/>
    </source>
</evidence>